<evidence type="ECO:0000256" key="9">
    <source>
        <dbReference type="SAM" id="SignalP"/>
    </source>
</evidence>
<dbReference type="EMBL" id="WHPN01000028">
    <property type="protein sequence ID" value="KAF4410939.1"/>
    <property type="molecule type" value="Genomic_DNA"/>
</dbReference>
<keyword evidence="4" id="KW-0808">Transferase</keyword>
<sequence>MRRFPVRRPGGDVLCLLAVTAVAVALRAWNATGTPFPNDDEGTYLAQAWAVRQGRGLAHYTYWYDHPPLGWAQLAALSWVPELLLPDAPSFARGRYAMLPVAAACAALLHLVARRLGLPPAAAVTASLLHALSPLAVSLGRQVFLDNFAVVWALAAFALALSPRRALWHHVAAGAAFAAAVLSKETIALLLPALLVALWQGSHRRTRLFSLTGFVSGTLLCAGYPLYAVLKGELLPGPDHVSLLGSVFFQLGGRAGTGSVLTEGSEARRLVGEWLALDPVLPLAGLAAAVAALAVRRLRPAAVAAVLLTAVGLRPEGYLPRMYVLQVLPFLALALAGVGWRAARAVARRS</sequence>
<comment type="subcellular location">
    <subcellularLocation>
        <location evidence="1">Cell membrane</location>
        <topology evidence="1">Multi-pass membrane protein</topology>
    </subcellularLocation>
</comment>
<evidence type="ECO:0000256" key="4">
    <source>
        <dbReference type="ARBA" id="ARBA00022679"/>
    </source>
</evidence>
<feature type="transmembrane region" description="Helical" evidence="8">
    <location>
        <begin position="144"/>
        <end position="161"/>
    </location>
</feature>
<feature type="signal peptide" evidence="9">
    <location>
        <begin position="1"/>
        <end position="30"/>
    </location>
</feature>
<evidence type="ECO:0000256" key="5">
    <source>
        <dbReference type="ARBA" id="ARBA00022692"/>
    </source>
</evidence>
<evidence type="ECO:0000256" key="8">
    <source>
        <dbReference type="SAM" id="Phobius"/>
    </source>
</evidence>
<gene>
    <name evidence="11" type="ORF">GCU69_01300</name>
</gene>
<dbReference type="InterPro" id="IPR038731">
    <property type="entry name" value="RgtA/B/C-like"/>
</dbReference>
<dbReference type="Proteomes" id="UP000621266">
    <property type="component" value="Unassembled WGS sequence"/>
</dbReference>
<dbReference type="InterPro" id="IPR050297">
    <property type="entry name" value="LipidA_mod_glycosyltrf_83"/>
</dbReference>
<keyword evidence="9" id="KW-0732">Signal</keyword>
<dbReference type="Pfam" id="PF13231">
    <property type="entry name" value="PMT_2"/>
    <property type="match status" value="1"/>
</dbReference>
<keyword evidence="7 8" id="KW-0472">Membrane</keyword>
<reference evidence="11 12" key="1">
    <citation type="submission" date="2019-10" db="EMBL/GenBank/DDBJ databases">
        <title>Streptomyces tenebrisbrunneis sp.nov., an endogenous actinomycete isolated from of Lycium ruthenicum.</title>
        <authorList>
            <person name="Ma L."/>
        </authorList>
    </citation>
    <scope>NUCLEOTIDE SEQUENCE [LARGE SCALE GENOMIC DNA]</scope>
    <source>
        <strain evidence="11 12">TRM 66187</strain>
    </source>
</reference>
<feature type="transmembrane region" description="Helical" evidence="8">
    <location>
        <begin position="323"/>
        <end position="343"/>
    </location>
</feature>
<evidence type="ECO:0000313" key="11">
    <source>
        <dbReference type="EMBL" id="KAF4410939.1"/>
    </source>
</evidence>
<protein>
    <submittedName>
        <fullName evidence="11">Phospholipid carrier-dependent glycosyltransferase</fullName>
    </submittedName>
</protein>
<feature type="domain" description="Glycosyltransferase RgtA/B/C/D-like" evidence="10">
    <location>
        <begin position="103"/>
        <end position="210"/>
    </location>
</feature>
<evidence type="ECO:0000259" key="10">
    <source>
        <dbReference type="Pfam" id="PF13231"/>
    </source>
</evidence>
<feature type="chain" id="PRO_5045161158" evidence="9">
    <location>
        <begin position="31"/>
        <end position="350"/>
    </location>
</feature>
<keyword evidence="5 8" id="KW-0812">Transmembrane</keyword>
<feature type="non-terminal residue" evidence="11">
    <location>
        <position position="350"/>
    </location>
</feature>
<evidence type="ECO:0000313" key="12">
    <source>
        <dbReference type="Proteomes" id="UP000621266"/>
    </source>
</evidence>
<feature type="transmembrane region" description="Helical" evidence="8">
    <location>
        <begin position="208"/>
        <end position="230"/>
    </location>
</feature>
<dbReference type="PANTHER" id="PTHR33908">
    <property type="entry name" value="MANNOSYLTRANSFERASE YKCB-RELATED"/>
    <property type="match status" value="1"/>
</dbReference>
<name>A0ABQ7FR25_9ACTN</name>
<proteinExistence type="predicted"/>
<evidence type="ECO:0000256" key="7">
    <source>
        <dbReference type="ARBA" id="ARBA00023136"/>
    </source>
</evidence>
<dbReference type="PANTHER" id="PTHR33908:SF11">
    <property type="entry name" value="MEMBRANE PROTEIN"/>
    <property type="match status" value="1"/>
</dbReference>
<accession>A0ABQ7FR25</accession>
<evidence type="ECO:0000256" key="1">
    <source>
        <dbReference type="ARBA" id="ARBA00004651"/>
    </source>
</evidence>
<keyword evidence="12" id="KW-1185">Reference proteome</keyword>
<evidence type="ECO:0000256" key="6">
    <source>
        <dbReference type="ARBA" id="ARBA00022989"/>
    </source>
</evidence>
<comment type="caution">
    <text evidence="11">The sequence shown here is derived from an EMBL/GenBank/DDBJ whole genome shotgun (WGS) entry which is preliminary data.</text>
</comment>
<feature type="transmembrane region" description="Helical" evidence="8">
    <location>
        <begin position="167"/>
        <end position="196"/>
    </location>
</feature>
<evidence type="ECO:0000256" key="2">
    <source>
        <dbReference type="ARBA" id="ARBA00022475"/>
    </source>
</evidence>
<organism evidence="11 12">
    <name type="scientific">Streptomyces lycii</name>
    <dbReference type="NCBI Taxonomy" id="2654337"/>
    <lineage>
        <taxon>Bacteria</taxon>
        <taxon>Bacillati</taxon>
        <taxon>Actinomycetota</taxon>
        <taxon>Actinomycetes</taxon>
        <taxon>Kitasatosporales</taxon>
        <taxon>Streptomycetaceae</taxon>
        <taxon>Streptomyces</taxon>
    </lineage>
</organism>
<feature type="transmembrane region" description="Helical" evidence="8">
    <location>
        <begin position="97"/>
        <end position="113"/>
    </location>
</feature>
<evidence type="ECO:0000256" key="3">
    <source>
        <dbReference type="ARBA" id="ARBA00022676"/>
    </source>
</evidence>
<keyword evidence="2" id="KW-1003">Cell membrane</keyword>
<keyword evidence="6 8" id="KW-1133">Transmembrane helix</keyword>
<dbReference type="RefSeq" id="WP_156204894.1">
    <property type="nucleotide sequence ID" value="NZ_WHPN01000028.1"/>
</dbReference>
<keyword evidence="3" id="KW-0328">Glycosyltransferase</keyword>